<reference evidence="1 2" key="1">
    <citation type="submission" date="2020-02" db="EMBL/GenBank/DDBJ databases">
        <title>Genome sequence of the type strain CCBAU10050 of Rhizobium daejeonense.</title>
        <authorList>
            <person name="Gao J."/>
            <person name="Sun J."/>
        </authorList>
    </citation>
    <scope>NUCLEOTIDE SEQUENCE [LARGE SCALE GENOMIC DNA]</scope>
    <source>
        <strain evidence="1 2">CCBAU10050</strain>
    </source>
</reference>
<proteinExistence type="predicted"/>
<dbReference type="EMBL" id="JAAKZH010000003">
    <property type="protein sequence ID" value="NGO64198.1"/>
    <property type="molecule type" value="Genomic_DNA"/>
</dbReference>
<dbReference type="RefSeq" id="WP_163905268.1">
    <property type="nucleotide sequence ID" value="NZ_CP048427.1"/>
</dbReference>
<comment type="caution">
    <text evidence="1">The sequence shown here is derived from an EMBL/GenBank/DDBJ whole genome shotgun (WGS) entry which is preliminary data.</text>
</comment>
<evidence type="ECO:0000313" key="1">
    <source>
        <dbReference type="EMBL" id="NGO64198.1"/>
    </source>
</evidence>
<protein>
    <submittedName>
        <fullName evidence="1">Uncharacterized protein</fullName>
    </submittedName>
</protein>
<keyword evidence="2" id="KW-1185">Reference proteome</keyword>
<sequence>MLAAEAVRLVAMEILLPTAAQAAGGPYPTLAGARVFDSRAPSLSDIDEEAEYTPVLSLYTPESGVALRGPLTDAGDAEADAVLDVVSELCIVARDGDGPAFADAMADGDPSARLVLAALASRVRYLLEFSPAGLAWRRLVRRVIRVENRTFAVPEYGLRWHRMTTRFHLSIRDDDFNVAAGGLPEPIRNVCDALPDGSYAKAQLQALGAHFAAEPPTALAGMDFTARIPGGTEINGVVGTPKP</sequence>
<organism evidence="1 2">
    <name type="scientific">Rhizobium daejeonense</name>
    <dbReference type="NCBI Taxonomy" id="240521"/>
    <lineage>
        <taxon>Bacteria</taxon>
        <taxon>Pseudomonadati</taxon>
        <taxon>Pseudomonadota</taxon>
        <taxon>Alphaproteobacteria</taxon>
        <taxon>Hyphomicrobiales</taxon>
        <taxon>Rhizobiaceae</taxon>
        <taxon>Rhizobium/Agrobacterium group</taxon>
        <taxon>Rhizobium</taxon>
    </lineage>
</organism>
<dbReference type="Proteomes" id="UP000477849">
    <property type="component" value="Unassembled WGS sequence"/>
</dbReference>
<dbReference type="AlphaFoldDB" id="A0A6M1S732"/>
<evidence type="ECO:0000313" key="2">
    <source>
        <dbReference type="Proteomes" id="UP000477849"/>
    </source>
</evidence>
<name>A0A6M1S732_9HYPH</name>
<gene>
    <name evidence="1" type="ORF">G6N76_10965</name>
</gene>
<accession>A0A6M1S732</accession>